<feature type="region of interest" description="Disordered" evidence="1">
    <location>
        <begin position="182"/>
        <end position="242"/>
    </location>
</feature>
<dbReference type="EMBL" id="JAFCIX010000005">
    <property type="protein sequence ID" value="KAH6601437.1"/>
    <property type="molecule type" value="Genomic_DNA"/>
</dbReference>
<feature type="compositionally biased region" description="Polar residues" evidence="1">
    <location>
        <begin position="207"/>
        <end position="225"/>
    </location>
</feature>
<accession>A0ABQ8FNP5</accession>
<keyword evidence="2" id="KW-0472">Membrane</keyword>
<keyword evidence="2" id="KW-0812">Transmembrane</keyword>
<keyword evidence="4" id="KW-1185">Reference proteome</keyword>
<organism evidence="3 4">
    <name type="scientific">Batrachochytrium salamandrivorans</name>
    <dbReference type="NCBI Taxonomy" id="1357716"/>
    <lineage>
        <taxon>Eukaryota</taxon>
        <taxon>Fungi</taxon>
        <taxon>Fungi incertae sedis</taxon>
        <taxon>Chytridiomycota</taxon>
        <taxon>Chytridiomycota incertae sedis</taxon>
        <taxon>Chytridiomycetes</taxon>
        <taxon>Rhizophydiales</taxon>
        <taxon>Rhizophydiales incertae sedis</taxon>
        <taxon>Batrachochytrium</taxon>
    </lineage>
</organism>
<feature type="compositionally biased region" description="Polar residues" evidence="1">
    <location>
        <begin position="232"/>
        <end position="242"/>
    </location>
</feature>
<gene>
    <name evidence="3" type="ORF">BASA50_001580</name>
</gene>
<protein>
    <recommendedName>
        <fullName evidence="5">Transmembrane protein</fullName>
    </recommendedName>
</protein>
<evidence type="ECO:0000256" key="2">
    <source>
        <dbReference type="SAM" id="Phobius"/>
    </source>
</evidence>
<evidence type="ECO:0000313" key="4">
    <source>
        <dbReference type="Proteomes" id="UP001648503"/>
    </source>
</evidence>
<sequence>MLLSIGGVGGWANWSLTLAISVACTVATGAVVVAATSMLLHDHNQTVLRNEFKLRYKRLKTLLRAVESEFLQILPLLLSVEALAAEMGASSTTTATPPMISPAAEEHPLLGVVTAAAKSHSGLSSPLPNNHCDGKNGTKVERPGLCSNKGVESPLYLEQQSQLLQHHACQAKRQAVLRATSLPPSCKTRGTEPLSPPALLLPESPSHIHTSASSKPTTTRQTQSVPPLPLSASKSTQPQRTASHISLTRDIFNTSSAVVTVPTSTFPSLVALPPPLTALQISRKLSGLDDQVMHLLERLDNISLRDLAPPGLILESLQPHLPTEKGVDMASVAHNALMLFLDAFGAGRSSGKAKIDTSLSSSDSSASSLTSTSHHASCDLLDAKTHGVVVDGIDAISRSKKSLATTLQGALERIDRAFEMAGIPQAEQTHRV</sequence>
<name>A0ABQ8FNP5_9FUNG</name>
<proteinExistence type="predicted"/>
<evidence type="ECO:0000313" key="3">
    <source>
        <dbReference type="EMBL" id="KAH6601437.1"/>
    </source>
</evidence>
<evidence type="ECO:0008006" key="5">
    <source>
        <dbReference type="Google" id="ProtNLM"/>
    </source>
</evidence>
<dbReference type="Proteomes" id="UP001648503">
    <property type="component" value="Unassembled WGS sequence"/>
</dbReference>
<comment type="caution">
    <text evidence="3">The sequence shown here is derived from an EMBL/GenBank/DDBJ whole genome shotgun (WGS) entry which is preliminary data.</text>
</comment>
<keyword evidence="2" id="KW-1133">Transmembrane helix</keyword>
<reference evidence="3 4" key="1">
    <citation type="submission" date="2021-02" db="EMBL/GenBank/DDBJ databases">
        <title>Variation within the Batrachochytrium salamandrivorans European outbreak.</title>
        <authorList>
            <person name="Kelly M."/>
            <person name="Pasmans F."/>
            <person name="Shea T.P."/>
            <person name="Munoz J.F."/>
            <person name="Carranza S."/>
            <person name="Cuomo C.A."/>
            <person name="Martel A."/>
        </authorList>
    </citation>
    <scope>NUCLEOTIDE SEQUENCE [LARGE SCALE GENOMIC DNA]</scope>
    <source>
        <strain evidence="3 4">AMFP18/2</strain>
    </source>
</reference>
<evidence type="ECO:0000256" key="1">
    <source>
        <dbReference type="SAM" id="MobiDB-lite"/>
    </source>
</evidence>
<feature type="transmembrane region" description="Helical" evidence="2">
    <location>
        <begin position="12"/>
        <end position="40"/>
    </location>
</feature>